<evidence type="ECO:0000313" key="1">
    <source>
        <dbReference type="EMBL" id="MCX2743870.1"/>
    </source>
</evidence>
<accession>A0ABT3RPZ8</accession>
<evidence type="ECO:0000313" key="2">
    <source>
        <dbReference type="Proteomes" id="UP001209885"/>
    </source>
</evidence>
<proteinExistence type="predicted"/>
<dbReference type="Proteomes" id="UP001209885">
    <property type="component" value="Unassembled WGS sequence"/>
</dbReference>
<protein>
    <submittedName>
        <fullName evidence="1">Phage tail protein</fullName>
    </submittedName>
</protein>
<gene>
    <name evidence="1" type="ORF">OO013_08335</name>
</gene>
<dbReference type="NCBIfam" id="TIGR02241">
    <property type="entry name" value="conserved hypothetical phage tail region protein"/>
    <property type="match status" value="1"/>
</dbReference>
<dbReference type="InterPro" id="IPR010667">
    <property type="entry name" value="Phage_T4_Gp19"/>
</dbReference>
<dbReference type="RefSeq" id="WP_266056329.1">
    <property type="nucleotide sequence ID" value="NZ_JAPFQN010000005.1"/>
</dbReference>
<dbReference type="Pfam" id="PF06841">
    <property type="entry name" value="Phage_T4_gp19"/>
    <property type="match status" value="1"/>
</dbReference>
<dbReference type="EMBL" id="JAPFQN010000005">
    <property type="protein sequence ID" value="MCX2743870.1"/>
    <property type="molecule type" value="Genomic_DNA"/>
</dbReference>
<dbReference type="InterPro" id="IPR011747">
    <property type="entry name" value="CHP02241"/>
</dbReference>
<sequence>MAQSNQKYYPPVGFHFSVIFDLPGISENDFKFREVSGLNLELEEETVVEGGENRFIQKLPIRARFPDLVLKRGLLTGSVLYEWCEDAIYNLDIKPITIWVNLLNEEHEPLQQYIFQNAWPKKWSISDFNAENSDIVVETLELAYQFYRIETP</sequence>
<organism evidence="1 2">
    <name type="scientific">Mangrovivirga halotolerans</name>
    <dbReference type="NCBI Taxonomy" id="2993936"/>
    <lineage>
        <taxon>Bacteria</taxon>
        <taxon>Pseudomonadati</taxon>
        <taxon>Bacteroidota</taxon>
        <taxon>Cytophagia</taxon>
        <taxon>Cytophagales</taxon>
        <taxon>Mangrovivirgaceae</taxon>
        <taxon>Mangrovivirga</taxon>
    </lineage>
</organism>
<dbReference type="PANTHER" id="PTHR38009:SF1">
    <property type="entry name" value="CONSERVED HYPOTHETICAL PHAGE TAIL PROTEIN"/>
    <property type="match status" value="1"/>
</dbReference>
<reference evidence="1 2" key="1">
    <citation type="submission" date="2022-11" db="EMBL/GenBank/DDBJ databases">
        <title>The characterization of three novel Bacteroidetes species and genomic analysis of their roles in tidal elemental geochemical cycles.</title>
        <authorList>
            <person name="Ma K."/>
        </authorList>
    </citation>
    <scope>NUCLEOTIDE SEQUENCE [LARGE SCALE GENOMIC DNA]</scope>
    <source>
        <strain evidence="1 2">M17</strain>
    </source>
</reference>
<keyword evidence="2" id="KW-1185">Reference proteome</keyword>
<name>A0ABT3RPZ8_9BACT</name>
<comment type="caution">
    <text evidence="1">The sequence shown here is derived from an EMBL/GenBank/DDBJ whole genome shotgun (WGS) entry which is preliminary data.</text>
</comment>
<dbReference type="PANTHER" id="PTHR38009">
    <property type="entry name" value="CONSERVED HYPOTHETICAL PHAGE TAIL PROTEIN"/>
    <property type="match status" value="1"/>
</dbReference>